<keyword evidence="4" id="KW-1185">Reference proteome</keyword>
<evidence type="ECO:0000259" key="2">
    <source>
        <dbReference type="Pfam" id="PF14779"/>
    </source>
</evidence>
<evidence type="ECO:0000256" key="1">
    <source>
        <dbReference type="SAM" id="MobiDB-lite"/>
    </source>
</evidence>
<dbReference type="InterPro" id="IPR056419">
    <property type="entry name" value="GAE_BBS1"/>
</dbReference>
<dbReference type="Pfam" id="PF14779">
    <property type="entry name" value="BBS1"/>
    <property type="match status" value="1"/>
</dbReference>
<protein>
    <submittedName>
        <fullName evidence="5">Bardet-Biedl syndrome 1 protein-like</fullName>
    </submittedName>
</protein>
<dbReference type="RefSeq" id="XP_014667462.1">
    <property type="nucleotide sequence ID" value="XM_014811976.1"/>
</dbReference>
<dbReference type="InterPro" id="IPR015943">
    <property type="entry name" value="WD40/YVTN_repeat-like_dom_sf"/>
</dbReference>
<feature type="domain" description="Bardet-Biedl syndrome 1 N-terminal" evidence="2">
    <location>
        <begin position="20"/>
        <end position="274"/>
    </location>
</feature>
<dbReference type="InterPro" id="IPR028784">
    <property type="entry name" value="BBS1"/>
</dbReference>
<reference evidence="5" key="1">
    <citation type="submission" date="2025-08" db="UniProtKB">
        <authorList>
            <consortium name="RefSeq"/>
        </authorList>
    </citation>
    <scope>IDENTIFICATION</scope>
</reference>
<feature type="region of interest" description="Disordered" evidence="1">
    <location>
        <begin position="1"/>
        <end position="20"/>
    </location>
</feature>
<dbReference type="GeneID" id="106809033"/>
<dbReference type="SUPFAM" id="SSF50978">
    <property type="entry name" value="WD40 repeat-like"/>
    <property type="match status" value="1"/>
</dbReference>
<sequence>MEDKFRDKPQKSQSDGDSKWLDAHSDPLAALYSFTQCMTLADLHGDGEHKLVIADLGTGAYNMKLKVYKGTSLMSENTIIDLPTGVVTFLMDTDEPRTPAIAVASGSYIYIYKNIRPYFKFTLPPLPVNATEKDIWDQVREDKIDIKTVKELLDGIRSEVTESGLTTRTQRFLMLAPGDVEEFVSQHKHSPLKRQTVITCLDTLRKSMADDDAVSCLVLGSENREIYVLDPEAFTVLSMLQIPSVPVFLSVSGLFDVEFRIIAACRDGNLYTVKRDTTVVKPSAELNTQPVGMVRINKNVVVGCMDQTLRCYTTKGKKLWTVQTPAPITTIELMDHQRHGFKAVLVALTNCQVHLYKDKYLVNVITTDSVITGMKFGRYGREDSTLIMINKGGGLLIKILKRTAQFEEGAMVAGPPPAQALKLNVPKKTKLFVDQTMRERESSVVMHRMFQHDLYRLRLNTAKSYVSSLESSLNPISSSLSEPVKLSAQVQGMGPSFRMNIQLTNTSKSTPSRNWFLSFQYSEAIYKLEKYYIPVSILLPGLTYSFETRIECLTDKGISDQIKVMLIKEDSTIPVITAVISMPVSEGQELA</sequence>
<feature type="domain" description="Bardet-Biedl syndrome 1 protein GAE" evidence="3">
    <location>
        <begin position="484"/>
        <end position="586"/>
    </location>
</feature>
<gene>
    <name evidence="5" type="primary">LOC106809033</name>
</gene>
<accession>A0ABM1E5J1</accession>
<dbReference type="InterPro" id="IPR036322">
    <property type="entry name" value="WD40_repeat_dom_sf"/>
</dbReference>
<proteinExistence type="predicted"/>
<dbReference type="PANTHER" id="PTHR20870:SF0">
    <property type="entry name" value="BARDET-BIEDL SYNDROME 1 PROTEIN"/>
    <property type="match status" value="1"/>
</dbReference>
<dbReference type="InterPro" id="IPR032728">
    <property type="entry name" value="BBS1_N"/>
</dbReference>
<dbReference type="Proteomes" id="UP000695022">
    <property type="component" value="Unplaced"/>
</dbReference>
<evidence type="ECO:0000313" key="4">
    <source>
        <dbReference type="Proteomes" id="UP000695022"/>
    </source>
</evidence>
<dbReference type="Gene3D" id="2.130.10.10">
    <property type="entry name" value="YVTN repeat-like/Quinoprotein amine dehydrogenase"/>
    <property type="match status" value="1"/>
</dbReference>
<dbReference type="PANTHER" id="PTHR20870">
    <property type="entry name" value="BARDET-BIEDL SYNDROME 1 PROTEIN"/>
    <property type="match status" value="1"/>
</dbReference>
<organism evidence="4 5">
    <name type="scientific">Priapulus caudatus</name>
    <name type="common">Priapulid worm</name>
    <dbReference type="NCBI Taxonomy" id="37621"/>
    <lineage>
        <taxon>Eukaryota</taxon>
        <taxon>Metazoa</taxon>
        <taxon>Ecdysozoa</taxon>
        <taxon>Scalidophora</taxon>
        <taxon>Priapulida</taxon>
        <taxon>Priapulimorpha</taxon>
        <taxon>Priapulimorphida</taxon>
        <taxon>Priapulidae</taxon>
        <taxon>Priapulus</taxon>
    </lineage>
</organism>
<evidence type="ECO:0000259" key="3">
    <source>
        <dbReference type="Pfam" id="PF23304"/>
    </source>
</evidence>
<dbReference type="Pfam" id="PF23304">
    <property type="entry name" value="GAE_BBS1"/>
    <property type="match status" value="1"/>
</dbReference>
<evidence type="ECO:0000313" key="5">
    <source>
        <dbReference type="RefSeq" id="XP_014667462.1"/>
    </source>
</evidence>
<name>A0ABM1E5J1_PRICU</name>